<feature type="region of interest" description="Disordered" evidence="1">
    <location>
        <begin position="20"/>
        <end position="123"/>
    </location>
</feature>
<accession>A0A4Q1BP78</accession>
<dbReference type="InParanoid" id="A0A4Q1BP78"/>
<evidence type="ECO:0000313" key="3">
    <source>
        <dbReference type="Proteomes" id="UP000289152"/>
    </source>
</evidence>
<proteinExistence type="predicted"/>
<dbReference type="AlphaFoldDB" id="A0A4Q1BP78"/>
<organism evidence="2 3">
    <name type="scientific">Tremella mesenterica</name>
    <name type="common">Jelly fungus</name>
    <dbReference type="NCBI Taxonomy" id="5217"/>
    <lineage>
        <taxon>Eukaryota</taxon>
        <taxon>Fungi</taxon>
        <taxon>Dikarya</taxon>
        <taxon>Basidiomycota</taxon>
        <taxon>Agaricomycotina</taxon>
        <taxon>Tremellomycetes</taxon>
        <taxon>Tremellales</taxon>
        <taxon>Tremellaceae</taxon>
        <taxon>Tremella</taxon>
    </lineage>
</organism>
<reference evidence="2 3" key="1">
    <citation type="submission" date="2016-06" db="EMBL/GenBank/DDBJ databases">
        <title>Evolution of pathogenesis and genome organization in the Tremellales.</title>
        <authorList>
            <person name="Cuomo C."/>
            <person name="Litvintseva A."/>
            <person name="Heitman J."/>
            <person name="Chen Y."/>
            <person name="Sun S."/>
            <person name="Springer D."/>
            <person name="Dromer F."/>
            <person name="Young S."/>
            <person name="Zeng Q."/>
            <person name="Chapman S."/>
            <person name="Gujja S."/>
            <person name="Saif S."/>
            <person name="Birren B."/>
        </authorList>
    </citation>
    <scope>NUCLEOTIDE SEQUENCE [LARGE SCALE GENOMIC DNA]</scope>
    <source>
        <strain evidence="2 3">ATCC 28783</strain>
    </source>
</reference>
<dbReference type="EMBL" id="SDIL01000028">
    <property type="protein sequence ID" value="RXK39696.1"/>
    <property type="molecule type" value="Genomic_DNA"/>
</dbReference>
<protein>
    <submittedName>
        <fullName evidence="2">Uncharacterized protein</fullName>
    </submittedName>
</protein>
<feature type="compositionally biased region" description="Polar residues" evidence="1">
    <location>
        <begin position="34"/>
        <end position="78"/>
    </location>
</feature>
<feature type="compositionally biased region" description="Basic and acidic residues" evidence="1">
    <location>
        <begin position="79"/>
        <end position="89"/>
    </location>
</feature>
<gene>
    <name evidence="2" type="ORF">M231_03051</name>
</gene>
<sequence length="134" mass="14895">MPIIWLITLIYDKRRARLAKKTSDQHPIHPPAPQSIQNDSENLQIQQSSPTSLTKQHSTLNDSSLFTSSTEQSPSKTFFHNDDLLERGPRTPSTFETSHQSGKVDFNIQPSSPSSSFVDTVKGDSSTTALILRS</sequence>
<comment type="caution">
    <text evidence="2">The sequence shown here is derived from an EMBL/GenBank/DDBJ whole genome shotgun (WGS) entry which is preliminary data.</text>
</comment>
<feature type="compositionally biased region" description="Polar residues" evidence="1">
    <location>
        <begin position="91"/>
        <end position="101"/>
    </location>
</feature>
<evidence type="ECO:0000313" key="2">
    <source>
        <dbReference type="EMBL" id="RXK39696.1"/>
    </source>
</evidence>
<name>A0A4Q1BP78_TREME</name>
<evidence type="ECO:0000256" key="1">
    <source>
        <dbReference type="SAM" id="MobiDB-lite"/>
    </source>
</evidence>
<feature type="compositionally biased region" description="Polar residues" evidence="1">
    <location>
        <begin position="108"/>
        <end position="123"/>
    </location>
</feature>
<dbReference type="Proteomes" id="UP000289152">
    <property type="component" value="Unassembled WGS sequence"/>
</dbReference>
<keyword evidence="3" id="KW-1185">Reference proteome</keyword>